<evidence type="ECO:0000256" key="3">
    <source>
        <dbReference type="ARBA" id="ARBA00022490"/>
    </source>
</evidence>
<keyword evidence="17" id="KW-1185">Reference proteome</keyword>
<evidence type="ECO:0000313" key="17">
    <source>
        <dbReference type="Proteomes" id="UP000652761"/>
    </source>
</evidence>
<evidence type="ECO:0000256" key="12">
    <source>
        <dbReference type="ARBA" id="ARBA00063228"/>
    </source>
</evidence>
<comment type="catalytic activity">
    <reaction evidence="10">
        <text>L-threonyl-[protein] + ATP = O-phospho-L-threonyl-[protein] + ADP + H(+)</text>
        <dbReference type="Rhea" id="RHEA:46608"/>
        <dbReference type="Rhea" id="RHEA-COMP:11060"/>
        <dbReference type="Rhea" id="RHEA-COMP:11605"/>
        <dbReference type="ChEBI" id="CHEBI:15378"/>
        <dbReference type="ChEBI" id="CHEBI:30013"/>
        <dbReference type="ChEBI" id="CHEBI:30616"/>
        <dbReference type="ChEBI" id="CHEBI:61977"/>
        <dbReference type="ChEBI" id="CHEBI:456216"/>
        <dbReference type="EC" id="2.7.11.1"/>
    </reaction>
</comment>
<dbReference type="InterPro" id="IPR011009">
    <property type="entry name" value="Kinase-like_dom_sf"/>
</dbReference>
<feature type="region of interest" description="Disordered" evidence="14">
    <location>
        <begin position="1"/>
        <end position="28"/>
    </location>
</feature>
<dbReference type="InterPro" id="IPR008271">
    <property type="entry name" value="Ser/Thr_kinase_AS"/>
</dbReference>
<gene>
    <name evidence="16" type="ORF">Taro_046847</name>
</gene>
<dbReference type="SMART" id="SM00220">
    <property type="entry name" value="S_TKc"/>
    <property type="match status" value="1"/>
</dbReference>
<dbReference type="GO" id="GO:0005524">
    <property type="term" value="F:ATP binding"/>
    <property type="evidence" value="ECO:0007669"/>
    <property type="project" value="UniProtKB-UniRule"/>
</dbReference>
<keyword evidence="3" id="KW-0963">Cytoplasm</keyword>
<sequence>MREPRAAACALIPPPPSANDSNPSRATGRTLAKGAVFPARDRHPPLLSASASAQELRALDVEKETREAVEEASPRGVLEGEARLLQSEASSSSSSDHHSMPTLSSHWKGFFRLWRHKSMRRLATFPPMGVPKLSRWRTTREGKHASPSNPVDADFPFFKPSWKSFSTAELQAATDSFHPDNIIGKGGYAEVYKGCLADGQLVAVKRLTKGTPEERTSNFLSELGIIVHTNHANIAKLVGFGVEGGMHIVLQLSPHGSLASFIYDSKENLDWGTRYKVAVGTAKGLEYLHEKCQRRIIHRDIKAGNILLADDFEPQICDFGLAKWLPEQWTHHTVSSFEGTFGYLAPEYSMHGIVDEKTDVYAFGVLLLELITGRQALDSCQQSLVIWAKPMLEKNDTRGLLDPLIGDTYDGTQLNRAAYVASLCIQQSSLLRPRMSQACAEASQGRRARAGPGDGTAAKAAPADLLRGALRYRRIQRHKISERPDAAQAGRPRVLKRGHLSGSINTNLC</sequence>
<keyword evidence="6" id="KW-0808">Transferase</keyword>
<feature type="domain" description="Protein kinase" evidence="15">
    <location>
        <begin position="177"/>
        <end position="495"/>
    </location>
</feature>
<comment type="catalytic activity">
    <reaction evidence="11">
        <text>L-seryl-[protein] + ATP = O-phospho-L-seryl-[protein] + ADP + H(+)</text>
        <dbReference type="Rhea" id="RHEA:17989"/>
        <dbReference type="Rhea" id="RHEA-COMP:9863"/>
        <dbReference type="Rhea" id="RHEA-COMP:11604"/>
        <dbReference type="ChEBI" id="CHEBI:15378"/>
        <dbReference type="ChEBI" id="CHEBI:29999"/>
        <dbReference type="ChEBI" id="CHEBI:30616"/>
        <dbReference type="ChEBI" id="CHEBI:83421"/>
        <dbReference type="ChEBI" id="CHEBI:456216"/>
        <dbReference type="EC" id="2.7.11.1"/>
    </reaction>
</comment>
<reference evidence="16" key="1">
    <citation type="submission" date="2017-07" db="EMBL/GenBank/DDBJ databases">
        <title>Taro Niue Genome Assembly and Annotation.</title>
        <authorList>
            <person name="Atibalentja N."/>
            <person name="Keating K."/>
            <person name="Fields C.J."/>
        </authorList>
    </citation>
    <scope>NUCLEOTIDE SEQUENCE</scope>
    <source>
        <strain evidence="16">Niue_2</strain>
        <tissue evidence="16">Leaf</tissue>
    </source>
</reference>
<name>A0A843X310_COLES</name>
<dbReference type="FunFam" id="1.10.510.10:FF:000335">
    <property type="entry name" value="receptor-like cytosolic serine/threonine-protein kinase RBK2"/>
    <property type="match status" value="1"/>
</dbReference>
<keyword evidence="9 13" id="KW-0067">ATP-binding</keyword>
<dbReference type="EMBL" id="NMUH01005883">
    <property type="protein sequence ID" value="MQM13918.1"/>
    <property type="molecule type" value="Genomic_DNA"/>
</dbReference>
<dbReference type="InterPro" id="IPR001245">
    <property type="entry name" value="Ser-Thr/Tyr_kinase_cat_dom"/>
</dbReference>
<protein>
    <recommendedName>
        <fullName evidence="2">non-specific serine/threonine protein kinase</fullName>
        <ecNumber evidence="2">2.7.11.1</ecNumber>
    </recommendedName>
</protein>
<comment type="subunit">
    <text evidence="12">Interacts with ARAC5 and ARAC10.</text>
</comment>
<dbReference type="PANTHER" id="PTHR47987">
    <property type="entry name" value="OS08G0249100 PROTEIN"/>
    <property type="match status" value="1"/>
</dbReference>
<dbReference type="Pfam" id="PF07714">
    <property type="entry name" value="PK_Tyr_Ser-Thr"/>
    <property type="match status" value="1"/>
</dbReference>
<dbReference type="Gene3D" id="1.10.510.10">
    <property type="entry name" value="Transferase(Phosphotransferase) domain 1"/>
    <property type="match status" value="1"/>
</dbReference>
<evidence type="ECO:0000256" key="13">
    <source>
        <dbReference type="PROSITE-ProRule" id="PRU10141"/>
    </source>
</evidence>
<evidence type="ECO:0000259" key="15">
    <source>
        <dbReference type="PROSITE" id="PS50011"/>
    </source>
</evidence>
<keyword evidence="8" id="KW-0418">Kinase</keyword>
<evidence type="ECO:0000256" key="6">
    <source>
        <dbReference type="ARBA" id="ARBA00022679"/>
    </source>
</evidence>
<proteinExistence type="predicted"/>
<dbReference type="GO" id="GO:0004674">
    <property type="term" value="F:protein serine/threonine kinase activity"/>
    <property type="evidence" value="ECO:0007669"/>
    <property type="project" value="UniProtKB-KW"/>
</dbReference>
<feature type="region of interest" description="Disordered" evidence="14">
    <location>
        <begin position="478"/>
        <end position="497"/>
    </location>
</feature>
<dbReference type="GO" id="GO:0051020">
    <property type="term" value="F:GTPase binding"/>
    <property type="evidence" value="ECO:0007669"/>
    <property type="project" value="UniProtKB-ARBA"/>
</dbReference>
<dbReference type="Proteomes" id="UP000652761">
    <property type="component" value="Unassembled WGS sequence"/>
</dbReference>
<comment type="subcellular location">
    <subcellularLocation>
        <location evidence="1">Cytoplasm</location>
    </subcellularLocation>
</comment>
<evidence type="ECO:0000256" key="10">
    <source>
        <dbReference type="ARBA" id="ARBA00047899"/>
    </source>
</evidence>
<evidence type="ECO:0000256" key="14">
    <source>
        <dbReference type="SAM" id="MobiDB-lite"/>
    </source>
</evidence>
<evidence type="ECO:0000256" key="7">
    <source>
        <dbReference type="ARBA" id="ARBA00022741"/>
    </source>
</evidence>
<evidence type="ECO:0000256" key="2">
    <source>
        <dbReference type="ARBA" id="ARBA00012513"/>
    </source>
</evidence>
<evidence type="ECO:0000256" key="8">
    <source>
        <dbReference type="ARBA" id="ARBA00022777"/>
    </source>
</evidence>
<dbReference type="OrthoDB" id="4062651at2759"/>
<dbReference type="PANTHER" id="PTHR47987:SF13">
    <property type="entry name" value="RECEPTOR-LIKE CYTOSOLIC SERINE_THREONINE-PROTEIN KINASE RBK2"/>
    <property type="match status" value="1"/>
</dbReference>
<organism evidence="16 17">
    <name type="scientific">Colocasia esculenta</name>
    <name type="common">Wild taro</name>
    <name type="synonym">Arum esculentum</name>
    <dbReference type="NCBI Taxonomy" id="4460"/>
    <lineage>
        <taxon>Eukaryota</taxon>
        <taxon>Viridiplantae</taxon>
        <taxon>Streptophyta</taxon>
        <taxon>Embryophyta</taxon>
        <taxon>Tracheophyta</taxon>
        <taxon>Spermatophyta</taxon>
        <taxon>Magnoliopsida</taxon>
        <taxon>Liliopsida</taxon>
        <taxon>Araceae</taxon>
        <taxon>Aroideae</taxon>
        <taxon>Colocasieae</taxon>
        <taxon>Colocasia</taxon>
    </lineage>
</organism>
<dbReference type="PROSITE" id="PS00107">
    <property type="entry name" value="PROTEIN_KINASE_ATP"/>
    <property type="match status" value="1"/>
</dbReference>
<feature type="binding site" evidence="13">
    <location>
        <position position="205"/>
    </location>
    <ligand>
        <name>ATP</name>
        <dbReference type="ChEBI" id="CHEBI:30616"/>
    </ligand>
</feature>
<evidence type="ECO:0000256" key="4">
    <source>
        <dbReference type="ARBA" id="ARBA00022527"/>
    </source>
</evidence>
<comment type="caution">
    <text evidence="16">The sequence shown here is derived from an EMBL/GenBank/DDBJ whole genome shotgun (WGS) entry which is preliminary data.</text>
</comment>
<dbReference type="EC" id="2.7.11.1" evidence="2"/>
<dbReference type="FunFam" id="3.30.200.20:FF:000389">
    <property type="entry name" value="Receptor-like cytosolic serine/threonine-protein kinase RBK1"/>
    <property type="match status" value="1"/>
</dbReference>
<evidence type="ECO:0000256" key="5">
    <source>
        <dbReference type="ARBA" id="ARBA00022553"/>
    </source>
</evidence>
<evidence type="ECO:0000256" key="11">
    <source>
        <dbReference type="ARBA" id="ARBA00048679"/>
    </source>
</evidence>
<accession>A0A843X310</accession>
<dbReference type="AlphaFoldDB" id="A0A843X310"/>
<evidence type="ECO:0000256" key="1">
    <source>
        <dbReference type="ARBA" id="ARBA00004496"/>
    </source>
</evidence>
<keyword evidence="4" id="KW-0723">Serine/threonine-protein kinase</keyword>
<dbReference type="InterPro" id="IPR000719">
    <property type="entry name" value="Prot_kinase_dom"/>
</dbReference>
<dbReference type="InterPro" id="IPR017441">
    <property type="entry name" value="Protein_kinase_ATP_BS"/>
</dbReference>
<dbReference type="InterPro" id="IPR046958">
    <property type="entry name" value="RBK1/2/STUNTED"/>
</dbReference>
<dbReference type="GO" id="GO:0005737">
    <property type="term" value="C:cytoplasm"/>
    <property type="evidence" value="ECO:0007669"/>
    <property type="project" value="UniProtKB-SubCell"/>
</dbReference>
<dbReference type="SUPFAM" id="SSF56112">
    <property type="entry name" value="Protein kinase-like (PK-like)"/>
    <property type="match status" value="1"/>
</dbReference>
<keyword evidence="5" id="KW-0597">Phosphoprotein</keyword>
<dbReference type="PROSITE" id="PS00108">
    <property type="entry name" value="PROTEIN_KINASE_ST"/>
    <property type="match status" value="1"/>
</dbReference>
<keyword evidence="7 13" id="KW-0547">Nucleotide-binding</keyword>
<dbReference type="PROSITE" id="PS50011">
    <property type="entry name" value="PROTEIN_KINASE_DOM"/>
    <property type="match status" value="1"/>
</dbReference>
<evidence type="ECO:0000313" key="16">
    <source>
        <dbReference type="EMBL" id="MQM13918.1"/>
    </source>
</evidence>
<dbReference type="Gene3D" id="3.30.200.20">
    <property type="entry name" value="Phosphorylase Kinase, domain 1"/>
    <property type="match status" value="1"/>
</dbReference>
<evidence type="ECO:0000256" key="9">
    <source>
        <dbReference type="ARBA" id="ARBA00022840"/>
    </source>
</evidence>